<comment type="caution">
    <text evidence="1">The sequence shown here is derived from an EMBL/GenBank/DDBJ whole genome shotgun (WGS) entry which is preliminary data.</text>
</comment>
<dbReference type="EMBL" id="JANHOG010000522">
    <property type="protein sequence ID" value="KAJ3553579.1"/>
    <property type="molecule type" value="Genomic_DNA"/>
</dbReference>
<protein>
    <submittedName>
        <fullName evidence="1">Uncharacterized protein</fullName>
    </submittedName>
</protein>
<evidence type="ECO:0000313" key="1">
    <source>
        <dbReference type="EMBL" id="KAJ3553579.1"/>
    </source>
</evidence>
<organism evidence="1 2">
    <name type="scientific">Phlebia brevispora</name>
    <dbReference type="NCBI Taxonomy" id="194682"/>
    <lineage>
        <taxon>Eukaryota</taxon>
        <taxon>Fungi</taxon>
        <taxon>Dikarya</taxon>
        <taxon>Basidiomycota</taxon>
        <taxon>Agaricomycotina</taxon>
        <taxon>Agaricomycetes</taxon>
        <taxon>Polyporales</taxon>
        <taxon>Meruliaceae</taxon>
        <taxon>Phlebia</taxon>
    </lineage>
</organism>
<gene>
    <name evidence="1" type="ORF">NM688_g3532</name>
</gene>
<accession>A0ACC1T5P2</accession>
<dbReference type="Proteomes" id="UP001148662">
    <property type="component" value="Unassembled WGS sequence"/>
</dbReference>
<sequence length="118" mass="12610">MPFGGGAIGKKGKKPWTVGEEAAEEILSNLREGGCVDEYLQDQIIVFLALAAGRSTIRTGPLTLHTKTAMWIAEELTDATFDVKEDTDGTILLSCEGIGYTSRKAAAARAHVETLASR</sequence>
<proteinExistence type="predicted"/>
<reference evidence="1" key="1">
    <citation type="submission" date="2022-07" db="EMBL/GenBank/DDBJ databases">
        <title>Genome Sequence of Phlebia brevispora.</title>
        <authorList>
            <person name="Buettner E."/>
        </authorList>
    </citation>
    <scope>NUCLEOTIDE SEQUENCE</scope>
    <source>
        <strain evidence="1">MPL23</strain>
    </source>
</reference>
<name>A0ACC1T5P2_9APHY</name>
<evidence type="ECO:0000313" key="2">
    <source>
        <dbReference type="Proteomes" id="UP001148662"/>
    </source>
</evidence>
<keyword evidence="2" id="KW-1185">Reference proteome</keyword>